<dbReference type="Ensembl" id="ENSPNAT00000051759.1">
    <property type="protein sequence ID" value="ENSPNAP00000082963.1"/>
    <property type="gene ID" value="ENSPNAG00000034132.1"/>
</dbReference>
<proteinExistence type="predicted"/>
<dbReference type="InterPro" id="IPR053237">
    <property type="entry name" value="Natterin_C"/>
</dbReference>
<dbReference type="PANTHER" id="PTHR39244:SF5">
    <property type="entry name" value="NATTERIN-3-LIKE"/>
    <property type="match status" value="1"/>
</dbReference>
<keyword evidence="2" id="KW-1185">Reference proteome</keyword>
<dbReference type="AlphaFoldDB" id="A0AAR2M2D4"/>
<dbReference type="Proteomes" id="UP001501920">
    <property type="component" value="Chromosome 14"/>
</dbReference>
<evidence type="ECO:0000313" key="2">
    <source>
        <dbReference type="Proteomes" id="UP001501920"/>
    </source>
</evidence>
<sequence length="313" mass="34688">ECSVHSLSTLLDTPTLSVHLVDVKSETIAHLLLHSLCWSSSSPSSVVKRFDYACTLLTGCNWAARYYNTGRKALCCSPSRGKEQISSMFDVLVNENDVLMLQQWKMLLGTFRTSKTFFVPWNGLEVILQDGFEVLVMTGGYSQQIYHVEHHMEGMTRVTKTSVIVTSISVANNGNGSLKESVNLSKSVQQHSTWQTSDSDPLSVLSSIRVLVPFLAATIGFTYEKTFTNVKGNSLTKTDTHSVTPEIDVPPRHICQVKMVGEQNKVSTPFTAKQVRVYDNSDERRTVITGVYHSTQAGEIKAVAESCVPKLLF</sequence>
<reference evidence="1 2" key="1">
    <citation type="submission" date="2020-10" db="EMBL/GenBank/DDBJ databases">
        <title>Pygocentrus nattereri (red-bellied piranha) genome, fPygNat1, primary haplotype.</title>
        <authorList>
            <person name="Myers G."/>
            <person name="Meyer A."/>
            <person name="Karagic N."/>
            <person name="Pippel M."/>
            <person name="Winkler S."/>
            <person name="Tracey A."/>
            <person name="Wood J."/>
            <person name="Formenti G."/>
            <person name="Howe K."/>
            <person name="Fedrigo O."/>
            <person name="Jarvis E.D."/>
        </authorList>
    </citation>
    <scope>NUCLEOTIDE SEQUENCE [LARGE SCALE GENOMIC DNA]</scope>
</reference>
<organism evidence="1 2">
    <name type="scientific">Pygocentrus nattereri</name>
    <name type="common">Red-bellied piranha</name>
    <dbReference type="NCBI Taxonomy" id="42514"/>
    <lineage>
        <taxon>Eukaryota</taxon>
        <taxon>Metazoa</taxon>
        <taxon>Chordata</taxon>
        <taxon>Craniata</taxon>
        <taxon>Vertebrata</taxon>
        <taxon>Euteleostomi</taxon>
        <taxon>Actinopterygii</taxon>
        <taxon>Neopterygii</taxon>
        <taxon>Teleostei</taxon>
        <taxon>Ostariophysi</taxon>
        <taxon>Characiformes</taxon>
        <taxon>Characoidei</taxon>
        <taxon>Pygocentrus</taxon>
    </lineage>
</organism>
<dbReference type="GeneTree" id="ENSGT00990000210048"/>
<name>A0AAR2M2D4_PYGNA</name>
<dbReference type="Gene3D" id="2.170.15.10">
    <property type="entry name" value="Proaerolysin, chain A, domain 3"/>
    <property type="match status" value="1"/>
</dbReference>
<protein>
    <submittedName>
        <fullName evidence="1">Uncharacterized protein</fullName>
    </submittedName>
</protein>
<dbReference type="SUPFAM" id="SSF56973">
    <property type="entry name" value="Aerolisin/ETX pore-forming domain"/>
    <property type="match status" value="1"/>
</dbReference>
<dbReference type="PANTHER" id="PTHR39244">
    <property type="entry name" value="NATTERIN-4"/>
    <property type="match status" value="1"/>
</dbReference>
<reference evidence="1" key="2">
    <citation type="submission" date="2025-08" db="UniProtKB">
        <authorList>
            <consortium name="Ensembl"/>
        </authorList>
    </citation>
    <scope>IDENTIFICATION</scope>
</reference>
<reference evidence="1" key="3">
    <citation type="submission" date="2025-09" db="UniProtKB">
        <authorList>
            <consortium name="Ensembl"/>
        </authorList>
    </citation>
    <scope>IDENTIFICATION</scope>
</reference>
<dbReference type="CDD" id="cd20220">
    <property type="entry name" value="PFM_natterin-3-like"/>
    <property type="match status" value="1"/>
</dbReference>
<accession>A0AAR2M2D4</accession>
<evidence type="ECO:0000313" key="1">
    <source>
        <dbReference type="Ensembl" id="ENSPNAP00000082963.1"/>
    </source>
</evidence>